<sequence>MPLPLTPDIRSELAAAGVNCRLSFATCHDKRRLLGKVKGQLTVSRGRNILSSYDALLSYMYLTAHHKDVYDALAKNAASMHLQVVTQVKRSKGNLKSIQRPPSYNKVLQVWYSADPFPYKNDDLEDNDENLDHIYIYSTPDAFGVFIRWVSDFPTLLSPRYKNVRWADWIQQKLADRLAWPLNFVAAGNGTAGDLMTSKLLMSRTPYSFLRNEAIVINDDSPEAFGRNLLRHWIFIGLTRVFTYRKAFSPLDLVRLFDSFWINVVFILTGRVTQIAVELDLHILDTLIIILLSFVHFELPVPPVLIDLLSPSILIARLLTYLLSIFQPAGAIDYQSLDEQIRHLGVNANASFVLSAPTGVGKSTRMVNRIQEMLAVPITVIVPRQAVVLNVGKYMQSLYPNSGIGMACEGQTFQPTDRIVYCTAQSFFMNPLLRAPNRLFILDEAHITEPHYQVLHNYFDNPLLKRIFITATPLDSFNLPLIHIPAVNSFSVIEKDIAGHTLETYLKAAAGFANDRLSNEKILIFVPTLNHMDRLIANIRHKVCRVSSKHRILDPSATVFVSTSVTDAGVTIPDVNFVLSPDIDIAVSESTVEAETAQIVSYFFKLSEQTLRQRRGRTGRTCDGVFLKFNIIDLPLSNKYYTFADFISNLSPASAEASRYFPQSILDTVPIDILKGLENYDLNPTPFGVLMRRYKDSMAAGVDMDAFWASRLRATKASRPPYRVNPVDPDALPVESWKFSEVPVDADPIAPPPGKGKSVQVTTFSRINVPGTGLLCGAFALRGLIWSHLHVLFSVDLIRDLLSQISHFQETNFFHFDYIRDLAWAGFHLRLTLVSSQAPNYVHPYYMAGPLPDGYREGVIYLEHLHYQYDGLLAVGHDQDSLIQNYLDPNYLVPLF</sequence>
<dbReference type="SMART" id="SM00487">
    <property type="entry name" value="DEXDc"/>
    <property type="match status" value="1"/>
</dbReference>
<keyword evidence="6" id="KW-0067">ATP-binding</keyword>
<dbReference type="GO" id="GO:0005524">
    <property type="term" value="F:ATP binding"/>
    <property type="evidence" value="ECO:0007669"/>
    <property type="project" value="UniProtKB-KW"/>
</dbReference>
<dbReference type="GO" id="GO:0003723">
    <property type="term" value="F:RNA binding"/>
    <property type="evidence" value="ECO:0007669"/>
    <property type="project" value="TreeGrafter"/>
</dbReference>
<keyword evidence="8" id="KW-0548">Nucleotidyltransferase</keyword>
<keyword evidence="4" id="KW-0378">Hydrolase</keyword>
<accession>A0A9E8AEN9</accession>
<dbReference type="SUPFAM" id="SSF52540">
    <property type="entry name" value="P-loop containing nucleoside triphosphate hydrolases"/>
    <property type="match status" value="1"/>
</dbReference>
<evidence type="ECO:0000259" key="7">
    <source>
        <dbReference type="PROSITE" id="PS51192"/>
    </source>
</evidence>
<evidence type="ECO:0000256" key="2">
    <source>
        <dbReference type="ARBA" id="ARBA00004340"/>
    </source>
</evidence>
<dbReference type="InterPro" id="IPR014001">
    <property type="entry name" value="Helicase_ATP-bd"/>
</dbReference>
<dbReference type="GO" id="GO:0003968">
    <property type="term" value="F:RNA-directed RNA polymerase activity"/>
    <property type="evidence" value="ECO:0007669"/>
    <property type="project" value="UniProtKB-KW"/>
</dbReference>
<evidence type="ECO:0000256" key="4">
    <source>
        <dbReference type="ARBA" id="ARBA00022801"/>
    </source>
</evidence>
<dbReference type="PANTHER" id="PTHR18934">
    <property type="entry name" value="ATP-DEPENDENT RNA HELICASE"/>
    <property type="match status" value="1"/>
</dbReference>
<dbReference type="InterPro" id="IPR001650">
    <property type="entry name" value="Helicase_C-like"/>
</dbReference>
<dbReference type="EMBL" id="OK636211">
    <property type="protein sequence ID" value="UZA97543.1"/>
    <property type="molecule type" value="Genomic_RNA"/>
</dbReference>
<keyword evidence="8" id="KW-0808">Transferase</keyword>
<keyword evidence="3" id="KW-0547">Nucleotide-binding</keyword>
<dbReference type="InterPro" id="IPR027417">
    <property type="entry name" value="P-loop_NTPase"/>
</dbReference>
<reference evidence="8" key="1">
    <citation type="submission" date="2021-10" db="EMBL/GenBank/DDBJ databases">
        <authorList>
            <person name="Liu C."/>
            <person name="Xu Z."/>
            <person name="Bian Y."/>
            <person name="Guo M."/>
        </authorList>
    </citation>
    <scope>NUCLEOTIDE SEQUENCE</scope>
    <source>
        <strain evidence="8">LED2-7</strain>
    </source>
</reference>
<dbReference type="GO" id="GO:0003677">
    <property type="term" value="F:DNA binding"/>
    <property type="evidence" value="ECO:0007669"/>
    <property type="project" value="InterPro"/>
</dbReference>
<keyword evidence="5" id="KW-0347">Helicase</keyword>
<organism evidence="8">
    <name type="scientific">Lentinula edodes fusarivirus 5</name>
    <dbReference type="NCBI Taxonomy" id="2992851"/>
    <lineage>
        <taxon>Viruses</taxon>
        <taxon>Riboviria</taxon>
        <taxon>Orthornavirae</taxon>
        <taxon>Pisuviricota</taxon>
        <taxon>Duplopiviricetes</taxon>
        <taxon>Durnavirales</taxon>
        <taxon>Fusariviridae</taxon>
    </lineage>
</organism>
<name>A0A9E8AEN9_9VIRU</name>
<dbReference type="Pfam" id="PF04851">
    <property type="entry name" value="ResIII"/>
    <property type="match status" value="1"/>
</dbReference>
<dbReference type="PANTHER" id="PTHR18934:SF99">
    <property type="entry name" value="ATP-DEPENDENT RNA HELICASE DHX37-RELATED"/>
    <property type="match status" value="1"/>
</dbReference>
<dbReference type="GO" id="GO:0043657">
    <property type="term" value="C:host cell"/>
    <property type="evidence" value="ECO:0007669"/>
    <property type="project" value="UniProtKB-SubCell"/>
</dbReference>
<evidence type="ECO:0000313" key="8">
    <source>
        <dbReference type="EMBL" id="UZA97543.1"/>
    </source>
</evidence>
<keyword evidence="8" id="KW-0696">RNA-directed RNA polymerase</keyword>
<gene>
    <name evidence="8" type="primary">RdRp</name>
</gene>
<dbReference type="Pfam" id="PF00271">
    <property type="entry name" value="Helicase_C"/>
    <property type="match status" value="1"/>
</dbReference>
<dbReference type="Gene3D" id="3.40.50.300">
    <property type="entry name" value="P-loop containing nucleotide triphosphate hydrolases"/>
    <property type="match status" value="2"/>
</dbReference>
<dbReference type="GO" id="GO:0004386">
    <property type="term" value="F:helicase activity"/>
    <property type="evidence" value="ECO:0007669"/>
    <property type="project" value="UniProtKB-KW"/>
</dbReference>
<dbReference type="PROSITE" id="PS51192">
    <property type="entry name" value="HELICASE_ATP_BIND_1"/>
    <property type="match status" value="1"/>
</dbReference>
<feature type="domain" description="Helicase ATP-binding" evidence="7">
    <location>
        <begin position="343"/>
        <end position="476"/>
    </location>
</feature>
<dbReference type="GO" id="GO:0016787">
    <property type="term" value="F:hydrolase activity"/>
    <property type="evidence" value="ECO:0007669"/>
    <property type="project" value="UniProtKB-KW"/>
</dbReference>
<evidence type="ECO:0000256" key="5">
    <source>
        <dbReference type="ARBA" id="ARBA00022806"/>
    </source>
</evidence>
<comment type="subcellular location">
    <subcellularLocation>
        <location evidence="2">Host cell</location>
    </subcellularLocation>
    <subcellularLocation>
        <location evidence="1">Virion</location>
    </subcellularLocation>
</comment>
<evidence type="ECO:0000256" key="3">
    <source>
        <dbReference type="ARBA" id="ARBA00022741"/>
    </source>
</evidence>
<evidence type="ECO:0000256" key="6">
    <source>
        <dbReference type="ARBA" id="ARBA00022840"/>
    </source>
</evidence>
<proteinExistence type="predicted"/>
<protein>
    <submittedName>
        <fullName evidence="8">RNA-dependent RNA polymerase</fullName>
    </submittedName>
</protein>
<dbReference type="InterPro" id="IPR006935">
    <property type="entry name" value="Helicase/UvrB_N"/>
</dbReference>
<evidence type="ECO:0000256" key="1">
    <source>
        <dbReference type="ARBA" id="ARBA00004328"/>
    </source>
</evidence>